<dbReference type="Proteomes" id="UP001249851">
    <property type="component" value="Unassembled WGS sequence"/>
</dbReference>
<keyword evidence="4" id="KW-0732">Signal</keyword>
<evidence type="ECO:0000256" key="2">
    <source>
        <dbReference type="ARBA" id="ARBA00022964"/>
    </source>
</evidence>
<evidence type="ECO:0000313" key="6">
    <source>
        <dbReference type="EMBL" id="KAK2555149.1"/>
    </source>
</evidence>
<dbReference type="EMBL" id="JARQWQ010000064">
    <property type="protein sequence ID" value="KAK2555149.1"/>
    <property type="molecule type" value="Genomic_DNA"/>
</dbReference>
<keyword evidence="1" id="KW-0479">Metal-binding</keyword>
<comment type="caution">
    <text evidence="6">The sequence shown here is derived from an EMBL/GenBank/DDBJ whole genome shotgun (WGS) entry which is preliminary data.</text>
</comment>
<feature type="chain" id="PRO_5042096375" evidence="4">
    <location>
        <begin position="24"/>
        <end position="662"/>
    </location>
</feature>
<dbReference type="AlphaFoldDB" id="A0AAD9Q5M6"/>
<dbReference type="InterPro" id="IPR036226">
    <property type="entry name" value="LipOase_C_sf"/>
</dbReference>
<reference evidence="6" key="1">
    <citation type="journal article" date="2023" name="G3 (Bethesda)">
        <title>Whole genome assembly and annotation of the endangered Caribbean coral Acropora cervicornis.</title>
        <authorList>
            <person name="Selwyn J.D."/>
            <person name="Vollmer S.V."/>
        </authorList>
    </citation>
    <scope>NUCLEOTIDE SEQUENCE</scope>
    <source>
        <strain evidence="6">K2</strain>
    </source>
</reference>
<dbReference type="SUPFAM" id="SSF48484">
    <property type="entry name" value="Lipoxigenase"/>
    <property type="match status" value="1"/>
</dbReference>
<dbReference type="Gene3D" id="3.10.450.60">
    <property type="match status" value="1"/>
</dbReference>
<dbReference type="GO" id="GO:0016702">
    <property type="term" value="F:oxidoreductase activity, acting on single donors with incorporation of molecular oxygen, incorporation of two atoms of oxygen"/>
    <property type="evidence" value="ECO:0007669"/>
    <property type="project" value="InterPro"/>
</dbReference>
<dbReference type="PRINTS" id="PR00087">
    <property type="entry name" value="LIPOXYGENASE"/>
</dbReference>
<dbReference type="PROSITE" id="PS51393">
    <property type="entry name" value="LIPOXYGENASE_3"/>
    <property type="match status" value="1"/>
</dbReference>
<proteinExistence type="predicted"/>
<protein>
    <submittedName>
        <fullName evidence="6">Allene oxide synthase-lipoxygenase protein</fullName>
    </submittedName>
</protein>
<evidence type="ECO:0000259" key="5">
    <source>
        <dbReference type="PROSITE" id="PS51393"/>
    </source>
</evidence>
<sequence>MVIANYTFLISILLGILERGRRTDQETAEGSPPEISSVVRCDEHQGRSNCSDTGFTQSPCYSFECEVSLPQKTSLICQRKRVLERQTMKKIWKLTKSPFGFMVLDRTPTEHVFKTFVDPFSRFNMEHYLQTVLTSDLTHSVYNVLVKNVGEIQKDYNYKVLSKYFAMASKLGGEVALRPSQYEAFVNDKDEWISDKYFTQQRLAGVNPMSLMRVTNSWKGLEGNEEAPKGLDWKELEELLNPNFDWKAAVQTTLGTNDSLKEVIDQGRIYVLRYEFMDNLPREPDLTDHDNRREMWNTYSPIALFASTRNFITKRNHLVPVAIQMDFTQGSAVYTPEDGGNWMLAKLNLQITDLGYVQIVEHLAKTHLLMEPFCVILKRAMSSKHPLHQILKYHCRDLTIPNSVGTPALIDDGNYMDQLFAFGSNGTGRLLNDAHKIATWEVTDFRGELKRRGLDDKELLPYFPYRDDGEQILKAIENLVKEYVDLYYDADKDVKKDWELKDYLNQLWRYGKIKGLPASIDTKQELYDIVTRIISQLTIQHAAVNYPLSDYAQYIPNLPTKLYNDTRVEEGEFDVLRLPNRNTSSIEASFTNSLALYRFDTIFDYGNNLQETRAVKLLNQYFGHLMNVVQPEMQLKNQQRKEDGDLTYPYLIPRWLPNGIQT</sequence>
<dbReference type="PANTHER" id="PTHR11771">
    <property type="entry name" value="LIPOXYGENASE"/>
    <property type="match status" value="1"/>
</dbReference>
<dbReference type="GO" id="GO:0034440">
    <property type="term" value="P:lipid oxidation"/>
    <property type="evidence" value="ECO:0007669"/>
    <property type="project" value="InterPro"/>
</dbReference>
<reference evidence="6" key="2">
    <citation type="journal article" date="2023" name="Science">
        <title>Genomic signatures of disease resistance in endangered staghorn corals.</title>
        <authorList>
            <person name="Vollmer S.V."/>
            <person name="Selwyn J.D."/>
            <person name="Despard B.A."/>
            <person name="Roesel C.L."/>
        </authorList>
    </citation>
    <scope>NUCLEOTIDE SEQUENCE</scope>
    <source>
        <strain evidence="6">K2</strain>
    </source>
</reference>
<evidence type="ECO:0000313" key="7">
    <source>
        <dbReference type="Proteomes" id="UP001249851"/>
    </source>
</evidence>
<feature type="signal peptide" evidence="4">
    <location>
        <begin position="1"/>
        <end position="23"/>
    </location>
</feature>
<dbReference type="InterPro" id="IPR013819">
    <property type="entry name" value="LipOase_C"/>
</dbReference>
<evidence type="ECO:0000256" key="1">
    <source>
        <dbReference type="ARBA" id="ARBA00022723"/>
    </source>
</evidence>
<organism evidence="6 7">
    <name type="scientific">Acropora cervicornis</name>
    <name type="common">Staghorn coral</name>
    <dbReference type="NCBI Taxonomy" id="6130"/>
    <lineage>
        <taxon>Eukaryota</taxon>
        <taxon>Metazoa</taxon>
        <taxon>Cnidaria</taxon>
        <taxon>Anthozoa</taxon>
        <taxon>Hexacorallia</taxon>
        <taxon>Scleractinia</taxon>
        <taxon>Astrocoeniina</taxon>
        <taxon>Acroporidae</taxon>
        <taxon>Acropora</taxon>
    </lineage>
</organism>
<evidence type="ECO:0000256" key="4">
    <source>
        <dbReference type="SAM" id="SignalP"/>
    </source>
</evidence>
<gene>
    <name evidence="6" type="ORF">P5673_023120</name>
</gene>
<keyword evidence="3" id="KW-0560">Oxidoreductase</keyword>
<keyword evidence="7" id="KW-1185">Reference proteome</keyword>
<dbReference type="GO" id="GO:0046872">
    <property type="term" value="F:metal ion binding"/>
    <property type="evidence" value="ECO:0007669"/>
    <property type="project" value="UniProtKB-KW"/>
</dbReference>
<accession>A0AAD9Q5M6</accession>
<dbReference type="InterPro" id="IPR000907">
    <property type="entry name" value="LipOase"/>
</dbReference>
<feature type="domain" description="Lipoxygenase" evidence="5">
    <location>
        <begin position="67"/>
        <end position="662"/>
    </location>
</feature>
<name>A0AAD9Q5M6_ACRCE</name>
<keyword evidence="2" id="KW-0223">Dioxygenase</keyword>
<evidence type="ECO:0000256" key="3">
    <source>
        <dbReference type="ARBA" id="ARBA00023002"/>
    </source>
</evidence>
<dbReference type="Gene3D" id="1.20.245.10">
    <property type="entry name" value="Lipoxygenase-1, Domain 5"/>
    <property type="match status" value="1"/>
</dbReference>
<dbReference type="Pfam" id="PF00305">
    <property type="entry name" value="Lipoxygenase"/>
    <property type="match status" value="1"/>
</dbReference>